<organism evidence="1 2">
    <name type="scientific">Tegillarca granosa</name>
    <name type="common">Malaysian cockle</name>
    <name type="synonym">Anadara granosa</name>
    <dbReference type="NCBI Taxonomy" id="220873"/>
    <lineage>
        <taxon>Eukaryota</taxon>
        <taxon>Metazoa</taxon>
        <taxon>Spiralia</taxon>
        <taxon>Lophotrochozoa</taxon>
        <taxon>Mollusca</taxon>
        <taxon>Bivalvia</taxon>
        <taxon>Autobranchia</taxon>
        <taxon>Pteriomorphia</taxon>
        <taxon>Arcoida</taxon>
        <taxon>Arcoidea</taxon>
        <taxon>Arcidae</taxon>
        <taxon>Tegillarca</taxon>
    </lineage>
</organism>
<protein>
    <submittedName>
        <fullName evidence="1">Uncharacterized protein</fullName>
    </submittedName>
</protein>
<keyword evidence="2" id="KW-1185">Reference proteome</keyword>
<comment type="caution">
    <text evidence="1">The sequence shown here is derived from an EMBL/GenBank/DDBJ whole genome shotgun (WGS) entry which is preliminary data.</text>
</comment>
<dbReference type="EMBL" id="JARBDR010000813">
    <property type="protein sequence ID" value="KAJ8305912.1"/>
    <property type="molecule type" value="Genomic_DNA"/>
</dbReference>
<evidence type="ECO:0000313" key="1">
    <source>
        <dbReference type="EMBL" id="KAJ8305912.1"/>
    </source>
</evidence>
<reference evidence="1 2" key="1">
    <citation type="submission" date="2022-12" db="EMBL/GenBank/DDBJ databases">
        <title>Chromosome-level genome of Tegillarca granosa.</title>
        <authorList>
            <person name="Kim J."/>
        </authorList>
    </citation>
    <scope>NUCLEOTIDE SEQUENCE [LARGE SCALE GENOMIC DNA]</scope>
    <source>
        <strain evidence="1">Teg-2019</strain>
        <tissue evidence="1">Adductor muscle</tissue>
    </source>
</reference>
<name>A0ABQ9EPQ1_TEGGR</name>
<gene>
    <name evidence="1" type="ORF">KUTeg_016457</name>
</gene>
<proteinExistence type="predicted"/>
<sequence length="170" mass="18366">MTTTGQILKTYEYDHDKRSFTLPWKTDTSSTWNYGTDEITNKDICFVNRTSCDSGHIVVLNASGKLELPNSNTKTIIPTSAAETADVLLGTSCTRRRRSTRMGHAVTESPDLFVKVILSDNCAPGRLNASSILSCSEFTSVIAFLKAAMSAESNGSEPAGVFPSAIMSTN</sequence>
<accession>A0ABQ9EPQ1</accession>
<evidence type="ECO:0000313" key="2">
    <source>
        <dbReference type="Proteomes" id="UP001217089"/>
    </source>
</evidence>
<dbReference type="Proteomes" id="UP001217089">
    <property type="component" value="Unassembled WGS sequence"/>
</dbReference>